<sequence length="788" mass="85498">MTQKKMPRAIAPVLIALALTGLTACKPQEPPAAASEAGTSAQPVTATSLGLIPVPASLQAQAGEFRVDAGTALLADGAEAQQVAAQFAAFLASSHGVALKPAAAAAGKNDRGIHFVIDPAAKGESVESYTLDVGPSGVRVSARDARGLYYGAVTLWQLLVPAQGNAISLPALHIEDSPRFAWRGLMLDSARHFWSVEQVKQTLDAMALHKLNTFHWHLTDDQGWRIEIKKYPKLTEVGGCRIPAGDGGKDPATGAPVPYCGFYTQDQIRDVVKYAAERHITIVPEINVPGHSQAAVAAYPELGVLGDKPAVSNEWGVNTYLINTEDSTLKFYEDVLAEVVDLFPGEYIHIGGDEAVKDQWEGSARVQAHMRELGVKTEMGMQSMMVERLEKFLESRQRRLIGWDEILEGHLPPSATVMSWRGIEGGIQAAEQGHDVVMAPSSDLYLDYLQTSSPNEPPGRPATIPLKQAYAFDPVPEKLAADKHQHILGVQANVWTEHMRFFDRVQHAIYPRIAAVAETGWSPKSSKNYDDFLVRLPKQLQRYQALGIAYAQTPFEVTYDVADDAAGGVRITLANALGYTDIRYTTDGSEPTLLASPYREPLQLNLPVQVRAAVFADGHALVAPSSLSVDAASRLSRTDEQLAMCTQSLMLRLEDDGPLKGERAIFNVDIFNPCWSWKAAPLQGISKLQVRAGQIPYYFQLAHDESHRKFVPAKTAHGELEISAGCEGKTLASVPLPAKPDADGFVSLSADLPAQNEAADLCIRFTGDTRPTMWVLDRVTLVPASTTP</sequence>
<dbReference type="InterPro" id="IPR026876">
    <property type="entry name" value="Fn3_assoc_repeat"/>
</dbReference>
<dbReference type="PANTHER" id="PTHR22600:SF57">
    <property type="entry name" value="BETA-N-ACETYLHEXOSAMINIDASE"/>
    <property type="match status" value="1"/>
</dbReference>
<evidence type="ECO:0000313" key="12">
    <source>
        <dbReference type="EMBL" id="SKC67603.1"/>
    </source>
</evidence>
<feature type="domain" description="Glycoside hydrolase family 20 catalytic" evidence="10">
    <location>
        <begin position="180"/>
        <end position="523"/>
    </location>
</feature>
<dbReference type="SUPFAM" id="SSF51445">
    <property type="entry name" value="(Trans)glycosidases"/>
    <property type="match status" value="1"/>
</dbReference>
<reference evidence="12 13" key="1">
    <citation type="submission" date="2017-02" db="EMBL/GenBank/DDBJ databases">
        <authorList>
            <person name="Peterson S.W."/>
        </authorList>
    </citation>
    <scope>NUCLEOTIDE SEQUENCE [LARGE SCALE GENOMIC DNA]</scope>
    <source>
        <strain evidence="12 13">P15</strain>
    </source>
</reference>
<dbReference type="SUPFAM" id="SSF55545">
    <property type="entry name" value="beta-N-acetylhexosaminidase-like domain"/>
    <property type="match status" value="1"/>
</dbReference>
<comment type="similarity">
    <text evidence="2">Belongs to the glycosyl hydrolase 20 family.</text>
</comment>
<evidence type="ECO:0000313" key="13">
    <source>
        <dbReference type="Proteomes" id="UP000190341"/>
    </source>
</evidence>
<evidence type="ECO:0000256" key="6">
    <source>
        <dbReference type="ARBA" id="ARBA00030512"/>
    </source>
</evidence>
<accession>A0A1T5KVC3</accession>
<keyword evidence="4" id="KW-0378">Hydrolase</keyword>
<dbReference type="InterPro" id="IPR029018">
    <property type="entry name" value="Hex-like_dom2"/>
</dbReference>
<dbReference type="Pfam" id="PF00728">
    <property type="entry name" value="Glyco_hydro_20"/>
    <property type="match status" value="1"/>
</dbReference>
<comment type="catalytic activity">
    <reaction evidence="1">
        <text>Hydrolysis of terminal non-reducing N-acetyl-D-hexosamine residues in N-acetyl-beta-D-hexosaminides.</text>
        <dbReference type="EC" id="3.2.1.52"/>
    </reaction>
</comment>
<dbReference type="InterPro" id="IPR015883">
    <property type="entry name" value="Glyco_hydro_20_cat"/>
</dbReference>
<evidence type="ECO:0000256" key="7">
    <source>
        <dbReference type="ARBA" id="ARBA00033000"/>
    </source>
</evidence>
<dbReference type="STRING" id="428993.SAMN06296058_2079"/>
<dbReference type="Proteomes" id="UP000190341">
    <property type="component" value="Unassembled WGS sequence"/>
</dbReference>
<dbReference type="Gene3D" id="3.30.379.10">
    <property type="entry name" value="Chitobiase/beta-hexosaminidase domain 2-like"/>
    <property type="match status" value="1"/>
</dbReference>
<dbReference type="EC" id="3.2.1.52" evidence="3"/>
<name>A0A1T5KVC3_9GAMM</name>
<dbReference type="RefSeq" id="WP_079724307.1">
    <property type="nucleotide sequence ID" value="NZ_BMCL01000002.1"/>
</dbReference>
<keyword evidence="9" id="KW-0732">Signal</keyword>
<gene>
    <name evidence="12" type="ORF">SAMN06296058_2079</name>
</gene>
<protein>
    <recommendedName>
        <fullName evidence="3">beta-N-acetylhexosaminidase</fullName>
        <ecNumber evidence="3">3.2.1.52</ecNumber>
    </recommendedName>
    <alternativeName>
        <fullName evidence="6">Beta-N-acetylhexosaminidase</fullName>
    </alternativeName>
    <alternativeName>
        <fullName evidence="7">N-acetyl-beta-glucosaminidase</fullName>
    </alternativeName>
</protein>
<dbReference type="InterPro" id="IPR025705">
    <property type="entry name" value="Beta_hexosaminidase_sua/sub"/>
</dbReference>
<dbReference type="Pfam" id="PF02838">
    <property type="entry name" value="Glyco_hydro_20b"/>
    <property type="match status" value="1"/>
</dbReference>
<dbReference type="InterPro" id="IPR015882">
    <property type="entry name" value="HEX_bac_N"/>
</dbReference>
<dbReference type="GO" id="GO:0016020">
    <property type="term" value="C:membrane"/>
    <property type="evidence" value="ECO:0007669"/>
    <property type="project" value="TreeGrafter"/>
</dbReference>
<dbReference type="GO" id="GO:0030203">
    <property type="term" value="P:glycosaminoglycan metabolic process"/>
    <property type="evidence" value="ECO:0007669"/>
    <property type="project" value="TreeGrafter"/>
</dbReference>
<evidence type="ECO:0000259" key="11">
    <source>
        <dbReference type="Pfam" id="PF02838"/>
    </source>
</evidence>
<feature type="chain" id="PRO_5012956446" description="beta-N-acetylhexosaminidase" evidence="9">
    <location>
        <begin position="25"/>
        <end position="788"/>
    </location>
</feature>
<dbReference type="InterPro" id="IPR017853">
    <property type="entry name" value="GH"/>
</dbReference>
<evidence type="ECO:0000256" key="8">
    <source>
        <dbReference type="PIRSR" id="PIRSR625705-1"/>
    </source>
</evidence>
<dbReference type="Pfam" id="PF13287">
    <property type="entry name" value="Fn3_assoc"/>
    <property type="match status" value="1"/>
</dbReference>
<dbReference type="Gene3D" id="3.20.20.80">
    <property type="entry name" value="Glycosidases"/>
    <property type="match status" value="1"/>
</dbReference>
<keyword evidence="5" id="KW-0326">Glycosidase</keyword>
<dbReference type="AlphaFoldDB" id="A0A1T5KVC3"/>
<evidence type="ECO:0000256" key="3">
    <source>
        <dbReference type="ARBA" id="ARBA00012663"/>
    </source>
</evidence>
<feature type="domain" description="Beta-hexosaminidase bacterial type N-terminal" evidence="11">
    <location>
        <begin position="50"/>
        <end position="176"/>
    </location>
</feature>
<feature type="signal peptide" evidence="9">
    <location>
        <begin position="1"/>
        <end position="24"/>
    </location>
</feature>
<keyword evidence="13" id="KW-1185">Reference proteome</keyword>
<evidence type="ECO:0000256" key="2">
    <source>
        <dbReference type="ARBA" id="ARBA00006285"/>
    </source>
</evidence>
<evidence type="ECO:0000256" key="5">
    <source>
        <dbReference type="ARBA" id="ARBA00023295"/>
    </source>
</evidence>
<evidence type="ECO:0000256" key="9">
    <source>
        <dbReference type="SAM" id="SignalP"/>
    </source>
</evidence>
<dbReference type="GO" id="GO:0005975">
    <property type="term" value="P:carbohydrate metabolic process"/>
    <property type="evidence" value="ECO:0007669"/>
    <property type="project" value="InterPro"/>
</dbReference>
<evidence type="ECO:0000256" key="1">
    <source>
        <dbReference type="ARBA" id="ARBA00001231"/>
    </source>
</evidence>
<dbReference type="GO" id="GO:0004563">
    <property type="term" value="F:beta-N-acetylhexosaminidase activity"/>
    <property type="evidence" value="ECO:0007669"/>
    <property type="project" value="UniProtKB-EC"/>
</dbReference>
<dbReference type="EMBL" id="FUZV01000001">
    <property type="protein sequence ID" value="SKC67603.1"/>
    <property type="molecule type" value="Genomic_DNA"/>
</dbReference>
<organism evidence="12 13">
    <name type="scientific">Pseudoxanthomonas indica</name>
    <dbReference type="NCBI Taxonomy" id="428993"/>
    <lineage>
        <taxon>Bacteria</taxon>
        <taxon>Pseudomonadati</taxon>
        <taxon>Pseudomonadota</taxon>
        <taxon>Gammaproteobacteria</taxon>
        <taxon>Lysobacterales</taxon>
        <taxon>Lysobacteraceae</taxon>
        <taxon>Pseudoxanthomonas</taxon>
    </lineage>
</organism>
<evidence type="ECO:0000259" key="10">
    <source>
        <dbReference type="Pfam" id="PF00728"/>
    </source>
</evidence>
<dbReference type="PANTHER" id="PTHR22600">
    <property type="entry name" value="BETA-HEXOSAMINIDASE"/>
    <property type="match status" value="1"/>
</dbReference>
<dbReference type="CDD" id="cd06563">
    <property type="entry name" value="GH20_chitobiase-like"/>
    <property type="match status" value="1"/>
</dbReference>
<dbReference type="PROSITE" id="PS51257">
    <property type="entry name" value="PROKAR_LIPOPROTEIN"/>
    <property type="match status" value="1"/>
</dbReference>
<evidence type="ECO:0000256" key="4">
    <source>
        <dbReference type="ARBA" id="ARBA00022801"/>
    </source>
</evidence>
<feature type="active site" description="Proton donor" evidence="8">
    <location>
        <position position="354"/>
    </location>
</feature>
<proteinExistence type="inferred from homology"/>
<dbReference type="PRINTS" id="PR00738">
    <property type="entry name" value="GLHYDRLASE20"/>
</dbReference>